<feature type="domain" description="Metallo-beta-lactamase" evidence="2">
    <location>
        <begin position="43"/>
        <end position="253"/>
    </location>
</feature>
<evidence type="ECO:0000313" key="4">
    <source>
        <dbReference type="EMBL" id="MFC6634841.1"/>
    </source>
</evidence>
<dbReference type="CDD" id="cd16295">
    <property type="entry name" value="TTHA0252-CPSF-like_MBL-fold"/>
    <property type="match status" value="1"/>
</dbReference>
<protein>
    <submittedName>
        <fullName evidence="4">MBL fold metallo-hydrolase RNA specificity domain-containing protein</fullName>
    </submittedName>
</protein>
<feature type="domain" description="Beta-Casp" evidence="3">
    <location>
        <begin position="273"/>
        <end position="410"/>
    </location>
</feature>
<dbReference type="EMBL" id="JBHSVR010000001">
    <property type="protein sequence ID" value="MFC6634841.1"/>
    <property type="molecule type" value="Genomic_DNA"/>
</dbReference>
<dbReference type="Pfam" id="PF00753">
    <property type="entry name" value="Lactamase_B"/>
    <property type="match status" value="1"/>
</dbReference>
<sequence length="500" mass="55587">MTDTETPILNSARTAVHNRPQAVEAAEIPPGHIIHHGAVDGVTGSCHQLFADRDNSILIDCGLFQGAETSPGGRGHNSLAIEFDISSVRALVVTHMHIDHVGRIPYLIAAGFRGPIYCSEPSAELLPPVLEDALKIGISRDAALIEKFLGYVKKQLRPLAYNRWQPVVAQAGGRLDIRLQRAGHILGSAYVECELREQKRRIIFSGDLGAPNTPLLYAPKAPRGCDELVIESTYGDRLHQNRKERVRILQNAIEGALKDRGSVLIPAFSIGRTQELLYKLEGIIHRQANRNRKNNPWRGLPVIVDSPLASRFTEVYRRLRPYWDAEARRLLRRGRHPLSFEQLITVDDHEAHLRVLAELAHSQRPAIVIAASGMCSGGRIVNYLKAMLEEERHNVLFVGYQARGTPGRDIQAYGPKNGYVDIEGERYRIRAGVETISGYSAHADRDDLLGFVRRMRKRPQIIRVVHGDAQAKLALQRRMEAEGLAGRVVVPAGPVAHDSV</sequence>
<dbReference type="InterPro" id="IPR022712">
    <property type="entry name" value="Beta_Casp"/>
</dbReference>
<dbReference type="PANTHER" id="PTHR11203:SF37">
    <property type="entry name" value="INTEGRATOR COMPLEX SUBUNIT 11"/>
    <property type="match status" value="1"/>
</dbReference>
<accession>A0ABW1YQM8</accession>
<name>A0ABW1YQM8_9GAMM</name>
<keyword evidence="1" id="KW-0378">Hydrolase</keyword>
<dbReference type="Pfam" id="PF10996">
    <property type="entry name" value="Beta-Casp"/>
    <property type="match status" value="1"/>
</dbReference>
<evidence type="ECO:0000259" key="2">
    <source>
        <dbReference type="SMART" id="SM00849"/>
    </source>
</evidence>
<dbReference type="Gene3D" id="3.60.15.10">
    <property type="entry name" value="Ribonuclease Z/Hydroxyacylglutathione hydrolase-like"/>
    <property type="match status" value="1"/>
</dbReference>
<dbReference type="InterPro" id="IPR001279">
    <property type="entry name" value="Metallo-B-lactamas"/>
</dbReference>
<dbReference type="SMART" id="SM01027">
    <property type="entry name" value="Beta-Casp"/>
    <property type="match status" value="1"/>
</dbReference>
<dbReference type="Pfam" id="PF07521">
    <property type="entry name" value="RMMBL"/>
    <property type="match status" value="1"/>
</dbReference>
<dbReference type="SMART" id="SM00849">
    <property type="entry name" value="Lactamase_B"/>
    <property type="match status" value="1"/>
</dbReference>
<dbReference type="RefSeq" id="WP_193191354.1">
    <property type="nucleotide sequence ID" value="NZ_JACZFR010000017.1"/>
</dbReference>
<dbReference type="SUPFAM" id="SSF56281">
    <property type="entry name" value="Metallo-hydrolase/oxidoreductase"/>
    <property type="match status" value="1"/>
</dbReference>
<evidence type="ECO:0000256" key="1">
    <source>
        <dbReference type="ARBA" id="ARBA00022801"/>
    </source>
</evidence>
<evidence type="ECO:0000313" key="5">
    <source>
        <dbReference type="Proteomes" id="UP001596425"/>
    </source>
</evidence>
<dbReference type="PANTHER" id="PTHR11203">
    <property type="entry name" value="CLEAVAGE AND POLYADENYLATION SPECIFICITY FACTOR FAMILY MEMBER"/>
    <property type="match status" value="1"/>
</dbReference>
<dbReference type="InterPro" id="IPR011108">
    <property type="entry name" value="RMMBL"/>
</dbReference>
<keyword evidence="5" id="KW-1185">Reference proteome</keyword>
<evidence type="ECO:0000259" key="3">
    <source>
        <dbReference type="SMART" id="SM01027"/>
    </source>
</evidence>
<organism evidence="4 5">
    <name type="scientific">Microbulbifer taiwanensis</name>
    <dbReference type="NCBI Taxonomy" id="986746"/>
    <lineage>
        <taxon>Bacteria</taxon>
        <taxon>Pseudomonadati</taxon>
        <taxon>Pseudomonadota</taxon>
        <taxon>Gammaproteobacteria</taxon>
        <taxon>Cellvibrionales</taxon>
        <taxon>Microbulbiferaceae</taxon>
        <taxon>Microbulbifer</taxon>
    </lineage>
</organism>
<reference evidence="5" key="1">
    <citation type="journal article" date="2019" name="Int. J. Syst. Evol. Microbiol.">
        <title>The Global Catalogue of Microorganisms (GCM) 10K type strain sequencing project: providing services to taxonomists for standard genome sequencing and annotation.</title>
        <authorList>
            <consortium name="The Broad Institute Genomics Platform"/>
            <consortium name="The Broad Institute Genome Sequencing Center for Infectious Disease"/>
            <person name="Wu L."/>
            <person name="Ma J."/>
        </authorList>
    </citation>
    <scope>NUCLEOTIDE SEQUENCE [LARGE SCALE GENOMIC DNA]</scope>
    <source>
        <strain evidence="5">CGMCC 1.13718</strain>
    </source>
</reference>
<dbReference type="InterPro" id="IPR036866">
    <property type="entry name" value="RibonucZ/Hydroxyglut_hydro"/>
</dbReference>
<dbReference type="InterPro" id="IPR050698">
    <property type="entry name" value="MBL"/>
</dbReference>
<dbReference type="Gene3D" id="3.40.50.10890">
    <property type="match status" value="1"/>
</dbReference>
<dbReference type="Proteomes" id="UP001596425">
    <property type="component" value="Unassembled WGS sequence"/>
</dbReference>
<comment type="caution">
    <text evidence="4">The sequence shown here is derived from an EMBL/GenBank/DDBJ whole genome shotgun (WGS) entry which is preliminary data.</text>
</comment>
<proteinExistence type="predicted"/>
<gene>
    <name evidence="4" type="ORF">ACFQBM_16255</name>
</gene>